<feature type="region of interest" description="Disordered" evidence="3">
    <location>
        <begin position="558"/>
        <end position="583"/>
    </location>
</feature>
<dbReference type="SMART" id="SM00053">
    <property type="entry name" value="DYNc"/>
    <property type="match status" value="1"/>
</dbReference>
<keyword evidence="5" id="KW-0378">Hydrolase</keyword>
<dbReference type="InterPro" id="IPR022812">
    <property type="entry name" value="Dynamin"/>
</dbReference>
<dbReference type="GO" id="GO:0005874">
    <property type="term" value="C:microtubule"/>
    <property type="evidence" value="ECO:0007669"/>
    <property type="project" value="TreeGrafter"/>
</dbReference>
<evidence type="ECO:0000259" key="4">
    <source>
        <dbReference type="SMART" id="SM00053"/>
    </source>
</evidence>
<keyword evidence="6" id="KW-1185">Reference proteome</keyword>
<evidence type="ECO:0000256" key="2">
    <source>
        <dbReference type="ARBA" id="ARBA00023134"/>
    </source>
</evidence>
<keyword evidence="2" id="KW-0342">GTP-binding</keyword>
<sequence>MSITTDSDFCGSTDDSGVGLAGPGSELSQSCHRLLDLINCLHSTGAQVNIDLPQIAIIAAGTCTRCPTECHLSSSPDAWKCVDANRQLLGTACNEQFGNIILDKAKVEEHMQHAQHAILNPSQLLSGFLDMDEEDIYENELSFSTNCVSLQISGPGIADLSFCNLLGLIASISSSGNEYDINLVKSLVETYISKPSCLILLTVACKTDSKNQRAHHLAKMHDADGKRTIGVLTKPDRIPLDFIHNKKEPLDNNWYCIRQPSSMDIKRNITWAEAHKRESKFFSLTAPWVDLEPIYHQYLETNHLIECLSATLSDLISKWFMHSIQLEIEHSMHRTMQQLAQLPKELSSNPVQEISTVLSEFLKDVSRHIKGVPQEGGLLQQIHLAQEKFKHDIRDTGPDFRPYKRKHDGQGYSCPSFLPHGARPRSTPGPIYVDDVCTHTLQYLTGHYPFDVLESYIIEFMDTWHISVQILCKAVYAILSDHVDKLIAQHLRSFGKNVLEQCAWVIIQEHCRKQLEQVAAKIRWLVELESLPFMLNTHYLSDYTNKFLAHYKGLRQRQKHKPVSSALTKCTPRSPPPPGNTPKCSVLNNTPTSISKLLHRWHNFSSKL</sequence>
<gene>
    <name evidence="5" type="ORF">IW261DRAFT_1511243</name>
</gene>
<dbReference type="PANTHER" id="PTHR11566:SF131">
    <property type="entry name" value="GTPASE, PUTATIVE (AFU_ORTHOLOGUE AFUA_6G07630)-RELATED"/>
    <property type="match status" value="1"/>
</dbReference>
<dbReference type="InterPro" id="IPR027417">
    <property type="entry name" value="P-loop_NTPase"/>
</dbReference>
<dbReference type="GO" id="GO:0031623">
    <property type="term" value="P:receptor internalization"/>
    <property type="evidence" value="ECO:0007669"/>
    <property type="project" value="TreeGrafter"/>
</dbReference>
<evidence type="ECO:0000256" key="1">
    <source>
        <dbReference type="ARBA" id="ARBA00022741"/>
    </source>
</evidence>
<dbReference type="Gene3D" id="3.40.50.300">
    <property type="entry name" value="P-loop containing nucleotide triphosphate hydrolases"/>
    <property type="match status" value="1"/>
</dbReference>
<dbReference type="GO" id="GO:0008017">
    <property type="term" value="F:microtubule binding"/>
    <property type="evidence" value="ECO:0007669"/>
    <property type="project" value="TreeGrafter"/>
</dbReference>
<dbReference type="EMBL" id="JAUEPR010000048">
    <property type="protein sequence ID" value="KAK0471726.1"/>
    <property type="molecule type" value="Genomic_DNA"/>
</dbReference>
<accession>A0AA39NTZ0</accession>
<dbReference type="InterPro" id="IPR045063">
    <property type="entry name" value="Dynamin_N"/>
</dbReference>
<dbReference type="Gene3D" id="1.20.120.1240">
    <property type="entry name" value="Dynamin, middle domain"/>
    <property type="match status" value="1"/>
</dbReference>
<dbReference type="InterPro" id="IPR000375">
    <property type="entry name" value="Dynamin_stalk"/>
</dbReference>
<dbReference type="GO" id="GO:0005525">
    <property type="term" value="F:GTP binding"/>
    <property type="evidence" value="ECO:0007669"/>
    <property type="project" value="InterPro"/>
</dbReference>
<dbReference type="GO" id="GO:0003924">
    <property type="term" value="F:GTPase activity"/>
    <property type="evidence" value="ECO:0007669"/>
    <property type="project" value="InterPro"/>
</dbReference>
<comment type="caution">
    <text evidence="5">The sequence shown here is derived from an EMBL/GenBank/DDBJ whole genome shotgun (WGS) entry which is preliminary data.</text>
</comment>
<dbReference type="GO" id="GO:0005737">
    <property type="term" value="C:cytoplasm"/>
    <property type="evidence" value="ECO:0007669"/>
    <property type="project" value="TreeGrafter"/>
</dbReference>
<reference evidence="5" key="1">
    <citation type="submission" date="2023-06" db="EMBL/GenBank/DDBJ databases">
        <authorList>
            <consortium name="Lawrence Berkeley National Laboratory"/>
            <person name="Ahrendt S."/>
            <person name="Sahu N."/>
            <person name="Indic B."/>
            <person name="Wong-Bajracharya J."/>
            <person name="Merenyi Z."/>
            <person name="Ke H.-M."/>
            <person name="Monk M."/>
            <person name="Kocsube S."/>
            <person name="Drula E."/>
            <person name="Lipzen A."/>
            <person name="Balint B."/>
            <person name="Henrissat B."/>
            <person name="Andreopoulos B."/>
            <person name="Martin F.M."/>
            <person name="Harder C.B."/>
            <person name="Rigling D."/>
            <person name="Ford K.L."/>
            <person name="Foster G.D."/>
            <person name="Pangilinan J."/>
            <person name="Papanicolaou A."/>
            <person name="Barry K."/>
            <person name="LaButti K."/>
            <person name="Viragh M."/>
            <person name="Koriabine M."/>
            <person name="Yan M."/>
            <person name="Riley R."/>
            <person name="Champramary S."/>
            <person name="Plett K.L."/>
            <person name="Tsai I.J."/>
            <person name="Slot J."/>
            <person name="Sipos G."/>
            <person name="Plett J."/>
            <person name="Nagy L.G."/>
            <person name="Grigoriev I.V."/>
        </authorList>
    </citation>
    <scope>NUCLEOTIDE SEQUENCE</scope>
    <source>
        <strain evidence="5">ICMP 16352</strain>
    </source>
</reference>
<protein>
    <submittedName>
        <fullName evidence="5">P-loop containing nucleoside triphosphate hydrolase protein</fullName>
    </submittedName>
</protein>
<organism evidence="5 6">
    <name type="scientific">Armillaria novae-zelandiae</name>
    <dbReference type="NCBI Taxonomy" id="153914"/>
    <lineage>
        <taxon>Eukaryota</taxon>
        <taxon>Fungi</taxon>
        <taxon>Dikarya</taxon>
        <taxon>Basidiomycota</taxon>
        <taxon>Agaricomycotina</taxon>
        <taxon>Agaricomycetes</taxon>
        <taxon>Agaricomycetidae</taxon>
        <taxon>Agaricales</taxon>
        <taxon>Marasmiineae</taxon>
        <taxon>Physalacriaceae</taxon>
        <taxon>Armillaria</taxon>
    </lineage>
</organism>
<dbReference type="GO" id="GO:0005886">
    <property type="term" value="C:plasma membrane"/>
    <property type="evidence" value="ECO:0007669"/>
    <property type="project" value="TreeGrafter"/>
</dbReference>
<dbReference type="SUPFAM" id="SSF52540">
    <property type="entry name" value="P-loop containing nucleoside triphosphate hydrolases"/>
    <property type="match status" value="1"/>
</dbReference>
<proteinExistence type="predicted"/>
<evidence type="ECO:0000313" key="5">
    <source>
        <dbReference type="EMBL" id="KAK0471726.1"/>
    </source>
</evidence>
<keyword evidence="1" id="KW-0547">Nucleotide-binding</keyword>
<dbReference type="InterPro" id="IPR001401">
    <property type="entry name" value="Dynamin_GTPase"/>
</dbReference>
<evidence type="ECO:0000313" key="6">
    <source>
        <dbReference type="Proteomes" id="UP001175227"/>
    </source>
</evidence>
<dbReference type="Pfam" id="PF00350">
    <property type="entry name" value="Dynamin_N"/>
    <property type="match status" value="1"/>
</dbReference>
<dbReference type="Proteomes" id="UP001175227">
    <property type="component" value="Unassembled WGS sequence"/>
</dbReference>
<dbReference type="Pfam" id="PF01031">
    <property type="entry name" value="Dynamin_M"/>
    <property type="match status" value="1"/>
</dbReference>
<feature type="domain" description="Dynamin GTPase" evidence="4">
    <location>
        <begin position="28"/>
        <end position="268"/>
    </location>
</feature>
<dbReference type="PANTHER" id="PTHR11566">
    <property type="entry name" value="DYNAMIN"/>
    <property type="match status" value="1"/>
</dbReference>
<feature type="non-terminal residue" evidence="5">
    <location>
        <position position="608"/>
    </location>
</feature>
<dbReference type="AlphaFoldDB" id="A0AA39NTZ0"/>
<name>A0AA39NTZ0_9AGAR</name>
<dbReference type="PRINTS" id="PR00195">
    <property type="entry name" value="DYNAMIN"/>
</dbReference>
<evidence type="ECO:0000256" key="3">
    <source>
        <dbReference type="SAM" id="MobiDB-lite"/>
    </source>
</evidence>